<dbReference type="Proteomes" id="UP000184192">
    <property type="component" value="Unassembled WGS sequence"/>
</dbReference>
<accession>A0A1M6IIR4</accession>
<evidence type="ECO:0008006" key="3">
    <source>
        <dbReference type="Google" id="ProtNLM"/>
    </source>
</evidence>
<gene>
    <name evidence="1" type="ORF">SAMN05444350_12343</name>
</gene>
<dbReference type="EMBL" id="FQZN01000023">
    <property type="protein sequence ID" value="SHJ34370.1"/>
    <property type="molecule type" value="Genomic_DNA"/>
</dbReference>
<dbReference type="InterPro" id="IPR025345">
    <property type="entry name" value="DUF4249"/>
</dbReference>
<organism evidence="1 2">
    <name type="scientific">Bacteroides stercorirosoris</name>
    <dbReference type="NCBI Taxonomy" id="871324"/>
    <lineage>
        <taxon>Bacteria</taxon>
        <taxon>Pseudomonadati</taxon>
        <taxon>Bacteroidota</taxon>
        <taxon>Bacteroidia</taxon>
        <taxon>Bacteroidales</taxon>
        <taxon>Bacteroidaceae</taxon>
        <taxon>Bacteroides</taxon>
    </lineage>
</organism>
<dbReference type="Pfam" id="PF14054">
    <property type="entry name" value="DUF4249"/>
    <property type="match status" value="1"/>
</dbReference>
<dbReference type="eggNOG" id="ENOG50339XG">
    <property type="taxonomic scope" value="Bacteria"/>
</dbReference>
<reference evidence="2" key="1">
    <citation type="submission" date="2016-11" db="EMBL/GenBank/DDBJ databases">
        <authorList>
            <person name="Varghese N."/>
            <person name="Submissions S."/>
        </authorList>
    </citation>
    <scope>NUCLEOTIDE SEQUENCE [LARGE SCALE GENOMIC DNA]</scope>
    <source>
        <strain evidence="2">DSM 26884</strain>
    </source>
</reference>
<name>A0A1M6IIR4_9BACE</name>
<evidence type="ECO:0000313" key="2">
    <source>
        <dbReference type="Proteomes" id="UP000184192"/>
    </source>
</evidence>
<dbReference type="GeneID" id="92713528"/>
<dbReference type="RefSeq" id="WP_081795834.1">
    <property type="nucleotide sequence ID" value="NZ_FQZN01000023.1"/>
</dbReference>
<evidence type="ECO:0000313" key="1">
    <source>
        <dbReference type="EMBL" id="SHJ34370.1"/>
    </source>
</evidence>
<dbReference type="AlphaFoldDB" id="A0A1M6IIR4"/>
<proteinExistence type="predicted"/>
<protein>
    <recommendedName>
        <fullName evidence="3">DUF4249 domain-containing protein</fullName>
    </recommendedName>
</protein>
<sequence length="330" mass="37919">MNFRTLMIACMSVLIIWGCEHVIDFQEGDSKLQGITINALAVTDTVFTASISRAYLFTEVPALNYMDYWEYETRPDPFYEKEAVMSEAEVELTVNGQEKYTMRYTPLHFNYTSDYIPKSGDHIALRVKADGLEPAFAETVVPGIQQLEVLNCEKYYEKGHTSSGSLSDMSQDTVARITLRITDPGNESNYYRLKVRSIAYDKRADDSEEILQYSDIYSSSDVIFMNEQLTKSYGGWAAYFSNVFDDHLFNGKKYTFSIETRLRLGEHPHAVIELQSITRDLYYYLKSIMLYRITDQDAYTEAIQIHCNINNGWGILGGMETEKQIIRLGQ</sequence>
<keyword evidence="2" id="KW-1185">Reference proteome</keyword>